<dbReference type="Gene3D" id="1.10.10.10">
    <property type="entry name" value="Winged helix-like DNA-binding domain superfamily/Winged helix DNA-binding domain"/>
    <property type="match status" value="1"/>
</dbReference>
<comment type="caution">
    <text evidence="2">The sequence shown here is derived from an EMBL/GenBank/DDBJ whole genome shotgun (WGS) entry which is preliminary data.</text>
</comment>
<dbReference type="PRINTS" id="PR00598">
    <property type="entry name" value="HTHMARR"/>
</dbReference>
<dbReference type="InterPro" id="IPR000835">
    <property type="entry name" value="HTH_MarR-typ"/>
</dbReference>
<dbReference type="PANTHER" id="PTHR33164:SF43">
    <property type="entry name" value="HTH-TYPE TRANSCRIPTIONAL REPRESSOR YETL"/>
    <property type="match status" value="1"/>
</dbReference>
<dbReference type="Proteomes" id="UP001500221">
    <property type="component" value="Unassembled WGS sequence"/>
</dbReference>
<dbReference type="PANTHER" id="PTHR33164">
    <property type="entry name" value="TRANSCRIPTIONAL REGULATOR, MARR FAMILY"/>
    <property type="match status" value="1"/>
</dbReference>
<feature type="domain" description="HTH marR-type" evidence="1">
    <location>
        <begin position="1"/>
        <end position="132"/>
    </location>
</feature>
<dbReference type="RefSeq" id="WP_345454310.1">
    <property type="nucleotide sequence ID" value="NZ_BAABKG010000001.1"/>
</dbReference>
<name>A0ABP9PBD6_9ACTN</name>
<protein>
    <recommendedName>
        <fullName evidence="1">HTH marR-type domain-containing protein</fullName>
    </recommendedName>
</protein>
<evidence type="ECO:0000313" key="3">
    <source>
        <dbReference type="Proteomes" id="UP001500221"/>
    </source>
</evidence>
<evidence type="ECO:0000313" key="2">
    <source>
        <dbReference type="EMBL" id="GAA5142327.1"/>
    </source>
</evidence>
<dbReference type="SMART" id="SM00347">
    <property type="entry name" value="HTH_MARR"/>
    <property type="match status" value="1"/>
</dbReference>
<reference evidence="3" key="1">
    <citation type="journal article" date="2019" name="Int. J. Syst. Evol. Microbiol.">
        <title>The Global Catalogue of Microorganisms (GCM) 10K type strain sequencing project: providing services to taxonomists for standard genome sequencing and annotation.</title>
        <authorList>
            <consortium name="The Broad Institute Genomics Platform"/>
            <consortium name="The Broad Institute Genome Sequencing Center for Infectious Disease"/>
            <person name="Wu L."/>
            <person name="Ma J."/>
        </authorList>
    </citation>
    <scope>NUCLEOTIDE SEQUENCE [LARGE SCALE GENOMIC DNA]</scope>
    <source>
        <strain evidence="3">JCM 18459</strain>
    </source>
</reference>
<dbReference type="EMBL" id="BAABKG010000001">
    <property type="protein sequence ID" value="GAA5142327.1"/>
    <property type="molecule type" value="Genomic_DNA"/>
</dbReference>
<organism evidence="2 3">
    <name type="scientific">Nocardioides marinquilinus</name>
    <dbReference type="NCBI Taxonomy" id="1210400"/>
    <lineage>
        <taxon>Bacteria</taxon>
        <taxon>Bacillati</taxon>
        <taxon>Actinomycetota</taxon>
        <taxon>Actinomycetes</taxon>
        <taxon>Propionibacteriales</taxon>
        <taxon>Nocardioidaceae</taxon>
        <taxon>Nocardioides</taxon>
    </lineage>
</organism>
<dbReference type="PROSITE" id="PS50995">
    <property type="entry name" value="HTH_MARR_2"/>
    <property type="match status" value="1"/>
</dbReference>
<evidence type="ECO:0000259" key="1">
    <source>
        <dbReference type="PROSITE" id="PS50995"/>
    </source>
</evidence>
<dbReference type="InterPro" id="IPR039422">
    <property type="entry name" value="MarR/SlyA-like"/>
</dbReference>
<dbReference type="InterPro" id="IPR036388">
    <property type="entry name" value="WH-like_DNA-bd_sf"/>
</dbReference>
<sequence length="171" mass="18553">MARLENLLGVLSLAVADAMHDHDAGAGLSRSEQAVLVSVLAHPGRPVSWLRELLGLTTSGVTRLVDELEREGLLERRPGADARTKAVVVTRRGSTRARQVLRRREEAAEAMLRPLSDDERATLETLVAGLVARLTDDRVDAERLCRMCDRRACHGVPATPDGCPLAHTVPA</sequence>
<dbReference type="InterPro" id="IPR036390">
    <property type="entry name" value="WH_DNA-bd_sf"/>
</dbReference>
<dbReference type="SUPFAM" id="SSF46785">
    <property type="entry name" value="Winged helix' DNA-binding domain"/>
    <property type="match status" value="1"/>
</dbReference>
<gene>
    <name evidence="2" type="ORF">GCM10023340_05610</name>
</gene>
<dbReference type="Pfam" id="PF12802">
    <property type="entry name" value="MarR_2"/>
    <property type="match status" value="1"/>
</dbReference>
<keyword evidence="3" id="KW-1185">Reference proteome</keyword>
<proteinExistence type="predicted"/>
<accession>A0ABP9PBD6</accession>